<protein>
    <submittedName>
        <fullName evidence="1">Uncharacterized protein</fullName>
    </submittedName>
</protein>
<proteinExistence type="predicted"/>
<dbReference type="AlphaFoldDB" id="A0A518K7I9"/>
<evidence type="ECO:0000313" key="1">
    <source>
        <dbReference type="EMBL" id="QDV73759.1"/>
    </source>
</evidence>
<reference evidence="1 2" key="1">
    <citation type="submission" date="2019-02" db="EMBL/GenBank/DDBJ databases">
        <title>Deep-cultivation of Planctomycetes and their phenomic and genomic characterization uncovers novel biology.</title>
        <authorList>
            <person name="Wiegand S."/>
            <person name="Jogler M."/>
            <person name="Boedeker C."/>
            <person name="Pinto D."/>
            <person name="Vollmers J."/>
            <person name="Rivas-Marin E."/>
            <person name="Kohn T."/>
            <person name="Peeters S.H."/>
            <person name="Heuer A."/>
            <person name="Rast P."/>
            <person name="Oberbeckmann S."/>
            <person name="Bunk B."/>
            <person name="Jeske O."/>
            <person name="Meyerdierks A."/>
            <person name="Storesund J.E."/>
            <person name="Kallscheuer N."/>
            <person name="Luecker S."/>
            <person name="Lage O.M."/>
            <person name="Pohl T."/>
            <person name="Merkel B.J."/>
            <person name="Hornburger P."/>
            <person name="Mueller R.-W."/>
            <person name="Bruemmer F."/>
            <person name="Labrenz M."/>
            <person name="Spormann A.M."/>
            <person name="Op den Camp H."/>
            <person name="Overmann J."/>
            <person name="Amann R."/>
            <person name="Jetten M.S.M."/>
            <person name="Mascher T."/>
            <person name="Medema M.H."/>
            <person name="Devos D.P."/>
            <person name="Kaster A.-K."/>
            <person name="Ovreas L."/>
            <person name="Rohde M."/>
            <person name="Galperin M.Y."/>
            <person name="Jogler C."/>
        </authorList>
    </citation>
    <scope>NUCLEOTIDE SEQUENCE [LARGE SCALE GENOMIC DNA]</scope>
    <source>
        <strain evidence="1 2">Spa11</strain>
    </source>
</reference>
<sequence length="63" mass="7244">MELRHILLGLLEGVVWHLFINYLLDTICKSDRNLWIASAVLVGHFNPGLAILRKSSLREVCRE</sequence>
<keyword evidence="2" id="KW-1185">Reference proteome</keyword>
<accession>A0A518K7I9</accession>
<organism evidence="1 2">
    <name type="scientific">Botrimarina mediterranea</name>
    <dbReference type="NCBI Taxonomy" id="2528022"/>
    <lineage>
        <taxon>Bacteria</taxon>
        <taxon>Pseudomonadati</taxon>
        <taxon>Planctomycetota</taxon>
        <taxon>Planctomycetia</taxon>
        <taxon>Pirellulales</taxon>
        <taxon>Lacipirellulaceae</taxon>
        <taxon>Botrimarina</taxon>
    </lineage>
</organism>
<dbReference type="Proteomes" id="UP000316426">
    <property type="component" value="Chromosome"/>
</dbReference>
<evidence type="ECO:0000313" key="2">
    <source>
        <dbReference type="Proteomes" id="UP000316426"/>
    </source>
</evidence>
<dbReference type="EMBL" id="CP036349">
    <property type="protein sequence ID" value="QDV73759.1"/>
    <property type="molecule type" value="Genomic_DNA"/>
</dbReference>
<gene>
    <name evidence="1" type="ORF">Spa11_19580</name>
</gene>
<name>A0A518K7I9_9BACT</name>
<dbReference type="KEGG" id="bmei:Spa11_19580"/>